<evidence type="ECO:0000313" key="3">
    <source>
        <dbReference type="Proteomes" id="UP000294535"/>
    </source>
</evidence>
<gene>
    <name evidence="2" type="ORF">DFQ04_0683</name>
</gene>
<proteinExistence type="predicted"/>
<keyword evidence="1" id="KW-0732">Signal</keyword>
<accession>A0A4R6T9L1</accession>
<feature type="chain" id="PRO_5020657707" evidence="1">
    <location>
        <begin position="26"/>
        <end position="221"/>
    </location>
</feature>
<dbReference type="AlphaFoldDB" id="A0A4R6T9L1"/>
<evidence type="ECO:0000313" key="2">
    <source>
        <dbReference type="EMBL" id="TDQ18873.1"/>
    </source>
</evidence>
<sequence length="221" mass="24959">MTKGFLSKKFLLFSLAFLSGLASWAQSPVPPTPVEFMFGNRKLDFQLVYKKNFTPESKFSLLTISVFSHNYDPEVTLGNSIVVPVQVNYALGKKGFALAGGVEANSIAGVNTFGGLAHNFANRKFLAITVWSFFFNEGKDMKLFGLYEFKPQLNEKWTWYNRMQFVYNTSLSESVHNRSFLYLRSGLKTGPLAFGLGADWDAYGPNKINKGNFGVFTRWEF</sequence>
<name>A0A4R6T9L1_9BACT</name>
<reference evidence="2 3" key="1">
    <citation type="submission" date="2019-03" db="EMBL/GenBank/DDBJ databases">
        <title>Genomic Encyclopedia of Type Strains, Phase III (KMG-III): the genomes of soil and plant-associated and newly described type strains.</title>
        <authorList>
            <person name="Whitman W."/>
        </authorList>
    </citation>
    <scope>NUCLEOTIDE SEQUENCE [LARGE SCALE GENOMIC DNA]</scope>
    <source>
        <strain evidence="2 3">CECT 8446</strain>
    </source>
</reference>
<dbReference type="Proteomes" id="UP000294535">
    <property type="component" value="Unassembled WGS sequence"/>
</dbReference>
<evidence type="ECO:0000256" key="1">
    <source>
        <dbReference type="SAM" id="SignalP"/>
    </source>
</evidence>
<dbReference type="OrthoDB" id="675324at2"/>
<organism evidence="2 3">
    <name type="scientific">Algoriphagus boseongensis</name>
    <dbReference type="NCBI Taxonomy" id="1442587"/>
    <lineage>
        <taxon>Bacteria</taxon>
        <taxon>Pseudomonadati</taxon>
        <taxon>Bacteroidota</taxon>
        <taxon>Cytophagia</taxon>
        <taxon>Cytophagales</taxon>
        <taxon>Cyclobacteriaceae</taxon>
        <taxon>Algoriphagus</taxon>
    </lineage>
</organism>
<keyword evidence="3" id="KW-1185">Reference proteome</keyword>
<comment type="caution">
    <text evidence="2">The sequence shown here is derived from an EMBL/GenBank/DDBJ whole genome shotgun (WGS) entry which is preliminary data.</text>
</comment>
<dbReference type="RefSeq" id="WP_133552674.1">
    <property type="nucleotide sequence ID" value="NZ_SNYF01000005.1"/>
</dbReference>
<dbReference type="EMBL" id="SNYF01000005">
    <property type="protein sequence ID" value="TDQ18873.1"/>
    <property type="molecule type" value="Genomic_DNA"/>
</dbReference>
<protein>
    <submittedName>
        <fullName evidence="2">Uncharacterized protein</fullName>
    </submittedName>
</protein>
<feature type="signal peptide" evidence="1">
    <location>
        <begin position="1"/>
        <end position="25"/>
    </location>
</feature>